<evidence type="ECO:0000313" key="4">
    <source>
        <dbReference type="Proteomes" id="UP000249130"/>
    </source>
</evidence>
<dbReference type="OrthoDB" id="9815592at2"/>
<dbReference type="SUPFAM" id="SSF51161">
    <property type="entry name" value="Trimeric LpxA-like enzymes"/>
    <property type="match status" value="1"/>
</dbReference>
<dbReference type="InterPro" id="IPR011004">
    <property type="entry name" value="Trimer_LpxA-like_sf"/>
</dbReference>
<gene>
    <name evidence="3" type="ORF">CH341_06265</name>
</gene>
<comment type="similarity">
    <text evidence="1">Belongs to the transferase hexapeptide repeat family.</text>
</comment>
<evidence type="ECO:0000256" key="2">
    <source>
        <dbReference type="ARBA" id="ARBA00022679"/>
    </source>
</evidence>
<dbReference type="AlphaFoldDB" id="A0A327L4C9"/>
<dbReference type="InterPro" id="IPR051159">
    <property type="entry name" value="Hexapeptide_acetyltransf"/>
</dbReference>
<name>A0A327L4C9_9BRAD</name>
<dbReference type="CDD" id="cd05825">
    <property type="entry name" value="LbH_wcaF_like"/>
    <property type="match status" value="1"/>
</dbReference>
<dbReference type="Gene3D" id="2.160.10.10">
    <property type="entry name" value="Hexapeptide repeat proteins"/>
    <property type="match status" value="1"/>
</dbReference>
<sequence length="206" mass="22357">MPVVPTRVPLAASESKPMEGGPSFSLRNRLFRAIWAAAWLLLARWTPAPLHGWRRLILRLFGAHVADGARIYGSARIWYPPHLVIGRKAVIGPRVICYSQGVITVQDYAIVSQGAHLCTGTHDISDPDFQLVTRPITIGERAWIAAEAFVGPGVRVGPGAVLGARGVAFRDLEPWTVYAGNPAQRTRSRRLRGASGFNAAPISYSG</sequence>
<dbReference type="Proteomes" id="UP000249130">
    <property type="component" value="Unassembled WGS sequence"/>
</dbReference>
<evidence type="ECO:0000313" key="3">
    <source>
        <dbReference type="EMBL" id="RAI45014.1"/>
    </source>
</evidence>
<dbReference type="PANTHER" id="PTHR23416">
    <property type="entry name" value="SIALIC ACID SYNTHASE-RELATED"/>
    <property type="match status" value="1"/>
</dbReference>
<dbReference type="EMBL" id="NPEX01000027">
    <property type="protein sequence ID" value="RAI45014.1"/>
    <property type="molecule type" value="Genomic_DNA"/>
</dbReference>
<protein>
    <submittedName>
        <fullName evidence="3">Putative colanic acid biosynthesis acetyltransferase</fullName>
    </submittedName>
</protein>
<comment type="caution">
    <text evidence="3">The sequence shown here is derived from an EMBL/GenBank/DDBJ whole genome shotgun (WGS) entry which is preliminary data.</text>
</comment>
<keyword evidence="2 3" id="KW-0808">Transferase</keyword>
<accession>A0A327L4C9</accession>
<reference evidence="3 4" key="1">
    <citation type="submission" date="2017-07" db="EMBL/GenBank/DDBJ databases">
        <title>Draft Genome Sequences of Select Purple Nonsulfur Bacteria.</title>
        <authorList>
            <person name="Lasarre B."/>
            <person name="Mckinlay J.B."/>
        </authorList>
    </citation>
    <scope>NUCLEOTIDE SEQUENCE [LARGE SCALE GENOMIC DNA]</scope>
    <source>
        <strain evidence="3 4">DSM 5909</strain>
    </source>
</reference>
<proteinExistence type="inferred from homology"/>
<evidence type="ECO:0000256" key="1">
    <source>
        <dbReference type="ARBA" id="ARBA00007274"/>
    </source>
</evidence>
<dbReference type="PANTHER" id="PTHR23416:SF23">
    <property type="entry name" value="ACETYLTRANSFERASE C18B11.09C-RELATED"/>
    <property type="match status" value="1"/>
</dbReference>
<dbReference type="GO" id="GO:0008374">
    <property type="term" value="F:O-acyltransferase activity"/>
    <property type="evidence" value="ECO:0007669"/>
    <property type="project" value="TreeGrafter"/>
</dbReference>
<dbReference type="GO" id="GO:0005829">
    <property type="term" value="C:cytosol"/>
    <property type="evidence" value="ECO:0007669"/>
    <property type="project" value="TreeGrafter"/>
</dbReference>
<organism evidence="3 4">
    <name type="scientific">Rhodoplanes roseus</name>
    <dbReference type="NCBI Taxonomy" id="29409"/>
    <lineage>
        <taxon>Bacteria</taxon>
        <taxon>Pseudomonadati</taxon>
        <taxon>Pseudomonadota</taxon>
        <taxon>Alphaproteobacteria</taxon>
        <taxon>Hyphomicrobiales</taxon>
        <taxon>Nitrobacteraceae</taxon>
        <taxon>Rhodoplanes</taxon>
    </lineage>
</organism>
<keyword evidence="4" id="KW-1185">Reference proteome</keyword>